<dbReference type="InterPro" id="IPR051560">
    <property type="entry name" value="MAM_domain-containing"/>
</dbReference>
<organism evidence="5 6">
    <name type="scientific">Owenia fusiformis</name>
    <name type="common">Polychaete worm</name>
    <dbReference type="NCBI Taxonomy" id="6347"/>
    <lineage>
        <taxon>Eukaryota</taxon>
        <taxon>Metazoa</taxon>
        <taxon>Spiralia</taxon>
        <taxon>Lophotrochozoa</taxon>
        <taxon>Annelida</taxon>
        <taxon>Polychaeta</taxon>
        <taxon>Sedentaria</taxon>
        <taxon>Canalipalpata</taxon>
        <taxon>Sabellida</taxon>
        <taxon>Oweniida</taxon>
        <taxon>Oweniidae</taxon>
        <taxon>Owenia</taxon>
    </lineage>
</organism>
<dbReference type="InterPro" id="IPR013320">
    <property type="entry name" value="ConA-like_dom_sf"/>
</dbReference>
<evidence type="ECO:0000313" key="6">
    <source>
        <dbReference type="Proteomes" id="UP000749559"/>
    </source>
</evidence>
<dbReference type="PROSITE" id="PS50060">
    <property type="entry name" value="MAM_2"/>
    <property type="match status" value="1"/>
</dbReference>
<keyword evidence="2" id="KW-0768">Sushi</keyword>
<dbReference type="CDD" id="cd06263">
    <property type="entry name" value="MAM"/>
    <property type="match status" value="1"/>
</dbReference>
<feature type="domain" description="Sushi" evidence="4">
    <location>
        <begin position="52"/>
        <end position="106"/>
    </location>
</feature>
<evidence type="ECO:0000256" key="1">
    <source>
        <dbReference type="ARBA" id="ARBA00023157"/>
    </source>
</evidence>
<evidence type="ECO:0000259" key="3">
    <source>
        <dbReference type="PROSITE" id="PS50060"/>
    </source>
</evidence>
<dbReference type="Pfam" id="PF00084">
    <property type="entry name" value="Sushi"/>
    <property type="match status" value="2"/>
</dbReference>
<dbReference type="EMBL" id="CAIIXF020000006">
    <property type="protein sequence ID" value="CAH1786588.1"/>
    <property type="molecule type" value="Genomic_DNA"/>
</dbReference>
<dbReference type="SMART" id="SM00137">
    <property type="entry name" value="MAM"/>
    <property type="match status" value="1"/>
</dbReference>
<gene>
    <name evidence="5" type="ORF">OFUS_LOCUS12455</name>
</gene>
<dbReference type="Gene3D" id="2.10.70.10">
    <property type="entry name" value="Complement Module, domain 1"/>
    <property type="match status" value="2"/>
</dbReference>
<feature type="disulfide bond" evidence="2">
    <location>
        <begin position="21"/>
        <end position="48"/>
    </location>
</feature>
<protein>
    <submittedName>
        <fullName evidence="5">Uncharacterized protein</fullName>
    </submittedName>
</protein>
<proteinExistence type="predicted"/>
<dbReference type="SMART" id="SM00032">
    <property type="entry name" value="CCP"/>
    <property type="match status" value="2"/>
</dbReference>
<keyword evidence="6" id="KW-1185">Reference proteome</keyword>
<dbReference type="InterPro" id="IPR000436">
    <property type="entry name" value="Sushi_SCR_CCP_dom"/>
</dbReference>
<dbReference type="Pfam" id="PF00629">
    <property type="entry name" value="MAM"/>
    <property type="match status" value="1"/>
</dbReference>
<reference evidence="5" key="1">
    <citation type="submission" date="2022-03" db="EMBL/GenBank/DDBJ databases">
        <authorList>
            <person name="Martin C."/>
        </authorList>
    </citation>
    <scope>NUCLEOTIDE SEQUENCE</scope>
</reference>
<dbReference type="CDD" id="cd00033">
    <property type="entry name" value="CCP"/>
    <property type="match status" value="2"/>
</dbReference>
<dbReference type="SUPFAM" id="SSF49899">
    <property type="entry name" value="Concanavalin A-like lectins/glucanases"/>
    <property type="match status" value="1"/>
</dbReference>
<dbReference type="AlphaFoldDB" id="A0A8S4P067"/>
<sequence>MRLSNGKVKMRMRGRMAYFSCKVGYALVGKKLAVCLSGNRWNTEKPICVTARGCPTIRNPGNLKISTTMGGAKKAFSCKPYMLLQGNSTIYCTGKNWTDHVPKCIVPPTECDFEDVSLCGWSHCSNSNMDGCDFNWSWLAGRTPTRNTGPDFDHTFGNQTGHYMYMESSKPRLPFDQASLFSPLYQANQSGSCFTFWYHMHGQGIGTLKVLIQPEGVNVKQAEMRPHFTATGYHGEMWLQGSIFVPPMSMRFRMIIEGTRNNSFLSDMAIDDVKLHPVQCDLLLTTQLPSKTSFSAINITTVLSTNSFKTSETTTGANILTTPTVKRKSTTSAAVNTPTSVVKGQTTPTSYVKEQTTLTAA</sequence>
<evidence type="ECO:0000256" key="2">
    <source>
        <dbReference type="PROSITE-ProRule" id="PRU00302"/>
    </source>
</evidence>
<comment type="caution">
    <text evidence="2">Lacks conserved residue(s) required for the propagation of feature annotation.</text>
</comment>
<evidence type="ECO:0000259" key="4">
    <source>
        <dbReference type="PROSITE" id="PS50923"/>
    </source>
</evidence>
<dbReference type="GO" id="GO:0016020">
    <property type="term" value="C:membrane"/>
    <property type="evidence" value="ECO:0007669"/>
    <property type="project" value="InterPro"/>
</dbReference>
<keyword evidence="1 2" id="KW-1015">Disulfide bond</keyword>
<dbReference type="Proteomes" id="UP000749559">
    <property type="component" value="Unassembled WGS sequence"/>
</dbReference>
<evidence type="ECO:0000313" key="5">
    <source>
        <dbReference type="EMBL" id="CAH1786588.1"/>
    </source>
</evidence>
<feature type="domain" description="Sushi" evidence="4">
    <location>
        <begin position="1"/>
        <end position="50"/>
    </location>
</feature>
<name>A0A8S4P067_OWEFU</name>
<dbReference type="PANTHER" id="PTHR23282:SF101">
    <property type="entry name" value="MAM DOMAIN-CONTAINING PROTEIN"/>
    <property type="match status" value="1"/>
</dbReference>
<dbReference type="PROSITE" id="PS50923">
    <property type="entry name" value="SUSHI"/>
    <property type="match status" value="2"/>
</dbReference>
<feature type="non-terminal residue" evidence="5">
    <location>
        <position position="1"/>
    </location>
</feature>
<dbReference type="SUPFAM" id="SSF57535">
    <property type="entry name" value="Complement control module/SCR domain"/>
    <property type="match status" value="2"/>
</dbReference>
<dbReference type="PANTHER" id="PTHR23282">
    <property type="entry name" value="APICAL ENDOSOMAL GLYCOPROTEIN PRECURSOR"/>
    <property type="match status" value="1"/>
</dbReference>
<comment type="caution">
    <text evidence="5">The sequence shown here is derived from an EMBL/GenBank/DDBJ whole genome shotgun (WGS) entry which is preliminary data.</text>
</comment>
<dbReference type="Gene3D" id="2.60.120.200">
    <property type="match status" value="1"/>
</dbReference>
<dbReference type="InterPro" id="IPR035976">
    <property type="entry name" value="Sushi/SCR/CCP_sf"/>
</dbReference>
<accession>A0A8S4P067</accession>
<feature type="domain" description="MAM" evidence="3">
    <location>
        <begin position="109"/>
        <end position="282"/>
    </location>
</feature>
<dbReference type="InterPro" id="IPR000998">
    <property type="entry name" value="MAM_dom"/>
</dbReference>
<dbReference type="OrthoDB" id="6162141at2759"/>